<evidence type="ECO:0000313" key="1">
    <source>
        <dbReference type="EMBL" id="KAJ8397451.1"/>
    </source>
</evidence>
<name>A0AAD7WHP3_9TELE</name>
<organism evidence="1 2">
    <name type="scientific">Aldrovandia affinis</name>
    <dbReference type="NCBI Taxonomy" id="143900"/>
    <lineage>
        <taxon>Eukaryota</taxon>
        <taxon>Metazoa</taxon>
        <taxon>Chordata</taxon>
        <taxon>Craniata</taxon>
        <taxon>Vertebrata</taxon>
        <taxon>Euteleostomi</taxon>
        <taxon>Actinopterygii</taxon>
        <taxon>Neopterygii</taxon>
        <taxon>Teleostei</taxon>
        <taxon>Notacanthiformes</taxon>
        <taxon>Halosauridae</taxon>
        <taxon>Aldrovandia</taxon>
    </lineage>
</organism>
<keyword evidence="2" id="KW-1185">Reference proteome</keyword>
<evidence type="ECO:0000313" key="2">
    <source>
        <dbReference type="Proteomes" id="UP001221898"/>
    </source>
</evidence>
<sequence>MRIGLDRVDPDYKVQPWVMHRSTTAAVSCSFKGLSFLSSSPFAVVAASSTDHLNLLLYCWITEENFSGDELFRLCSGTAHSMTNCLLSTPPSLPFEDWKGNAGQSEVFACSQCPFVHSVEVKLHQHIEKEVFPVDPKLTQLCSFCCGSSYPDWRSCCWYQISNRY</sequence>
<dbReference type="EMBL" id="JAINUG010000097">
    <property type="protein sequence ID" value="KAJ8397451.1"/>
    <property type="molecule type" value="Genomic_DNA"/>
</dbReference>
<comment type="caution">
    <text evidence="1">The sequence shown here is derived from an EMBL/GenBank/DDBJ whole genome shotgun (WGS) entry which is preliminary data.</text>
</comment>
<proteinExistence type="predicted"/>
<accession>A0AAD7WHP3</accession>
<reference evidence="1" key="1">
    <citation type="journal article" date="2023" name="Science">
        <title>Genome structures resolve the early diversification of teleost fishes.</title>
        <authorList>
            <person name="Parey E."/>
            <person name="Louis A."/>
            <person name="Montfort J."/>
            <person name="Bouchez O."/>
            <person name="Roques C."/>
            <person name="Iampietro C."/>
            <person name="Lluch J."/>
            <person name="Castinel A."/>
            <person name="Donnadieu C."/>
            <person name="Desvignes T."/>
            <person name="Floi Bucao C."/>
            <person name="Jouanno E."/>
            <person name="Wen M."/>
            <person name="Mejri S."/>
            <person name="Dirks R."/>
            <person name="Jansen H."/>
            <person name="Henkel C."/>
            <person name="Chen W.J."/>
            <person name="Zahm M."/>
            <person name="Cabau C."/>
            <person name="Klopp C."/>
            <person name="Thompson A.W."/>
            <person name="Robinson-Rechavi M."/>
            <person name="Braasch I."/>
            <person name="Lecointre G."/>
            <person name="Bobe J."/>
            <person name="Postlethwait J.H."/>
            <person name="Berthelot C."/>
            <person name="Roest Crollius H."/>
            <person name="Guiguen Y."/>
        </authorList>
    </citation>
    <scope>NUCLEOTIDE SEQUENCE</scope>
    <source>
        <strain evidence="1">NC1722</strain>
    </source>
</reference>
<gene>
    <name evidence="1" type="ORF">AAFF_G00437270</name>
</gene>
<dbReference type="AlphaFoldDB" id="A0AAD7WHP3"/>
<protein>
    <submittedName>
        <fullName evidence="1">Uncharacterized protein</fullName>
    </submittedName>
</protein>
<dbReference type="Proteomes" id="UP001221898">
    <property type="component" value="Unassembled WGS sequence"/>
</dbReference>